<dbReference type="Pfam" id="PF07993">
    <property type="entry name" value="NAD_binding_4"/>
    <property type="match status" value="1"/>
</dbReference>
<evidence type="ECO:0000259" key="1">
    <source>
        <dbReference type="Pfam" id="PF07993"/>
    </source>
</evidence>
<evidence type="ECO:0000313" key="2">
    <source>
        <dbReference type="EMBL" id="MBR8645331.1"/>
    </source>
</evidence>
<accession>A0A941J844</accession>
<evidence type="ECO:0000313" key="3">
    <source>
        <dbReference type="Proteomes" id="UP000680045"/>
    </source>
</evidence>
<protein>
    <submittedName>
        <fullName evidence="2">SDR family oxidoreductase</fullName>
    </submittedName>
</protein>
<dbReference type="Gene3D" id="3.40.50.720">
    <property type="entry name" value="NAD(P)-binding Rossmann-like Domain"/>
    <property type="match status" value="1"/>
</dbReference>
<dbReference type="Proteomes" id="UP000680045">
    <property type="component" value="Unassembled WGS sequence"/>
</dbReference>
<proteinExistence type="predicted"/>
<feature type="domain" description="Thioester reductase (TE)" evidence="1">
    <location>
        <begin position="3"/>
        <end position="59"/>
    </location>
</feature>
<comment type="caution">
    <text evidence="2">The sequence shown here is derived from an EMBL/GenBank/DDBJ whole genome shotgun (WGS) entry which is preliminary data.</text>
</comment>
<organism evidence="2 3">
    <name type="scientific">Peribacillus frigoritolerans</name>
    <dbReference type="NCBI Taxonomy" id="450367"/>
    <lineage>
        <taxon>Bacteria</taxon>
        <taxon>Bacillati</taxon>
        <taxon>Bacillota</taxon>
        <taxon>Bacilli</taxon>
        <taxon>Bacillales</taxon>
        <taxon>Bacillaceae</taxon>
        <taxon>Peribacillus</taxon>
    </lineage>
</organism>
<dbReference type="AlphaFoldDB" id="A0A941J844"/>
<name>A0A941J844_9BACI</name>
<dbReference type="InterPro" id="IPR013120">
    <property type="entry name" value="FAR_NAD-bd"/>
</dbReference>
<reference evidence="2" key="1">
    <citation type="submission" date="2021-04" db="EMBL/GenBank/DDBJ databases">
        <title>Whole genome sequencing of Enterococci isolates from hospitalized patients.</title>
        <authorList>
            <person name="Ogoti B.M."/>
            <person name="Onyambu F.G."/>
        </authorList>
    </citation>
    <scope>NUCLEOTIDE SEQUENCE</scope>
    <source>
        <strain evidence="2">242</strain>
    </source>
</reference>
<dbReference type="EMBL" id="JAGTPW010000031">
    <property type="protein sequence ID" value="MBR8645331.1"/>
    <property type="molecule type" value="Genomic_DNA"/>
</dbReference>
<sequence>MIGYSQSKWVAEKLLLQARELGLTIDIFRLGRISSNSNGVWNEKDMLYKVLNHLLNKGYCHLKRKFISN</sequence>
<gene>
    <name evidence="2" type="ORF">KEH51_17375</name>
</gene>